<organism evidence="1 2">
    <name type="scientific">Rhizopus microsporus ATCC 52813</name>
    <dbReference type="NCBI Taxonomy" id="1340429"/>
    <lineage>
        <taxon>Eukaryota</taxon>
        <taxon>Fungi</taxon>
        <taxon>Fungi incertae sedis</taxon>
        <taxon>Mucoromycota</taxon>
        <taxon>Mucoromycotina</taxon>
        <taxon>Mucoromycetes</taxon>
        <taxon>Mucorales</taxon>
        <taxon>Mucorineae</taxon>
        <taxon>Rhizopodaceae</taxon>
        <taxon>Rhizopus</taxon>
    </lineage>
</organism>
<evidence type="ECO:0000313" key="2">
    <source>
        <dbReference type="Proteomes" id="UP000242254"/>
    </source>
</evidence>
<evidence type="ECO:0000313" key="1">
    <source>
        <dbReference type="EMBL" id="PHZ17607.1"/>
    </source>
</evidence>
<protein>
    <recommendedName>
        <fullName evidence="3">Tc1-like transposase DDE domain-containing protein</fullName>
    </recommendedName>
</protein>
<sequence length="68" mass="8293">MDVLDKLNKHDLYIVVDYYRIHHYQYVVDAAESRDYKLLFMPPYCRSNRVSRKIVFKFSPSSLIKRHL</sequence>
<dbReference type="GeneID" id="35442077"/>
<accession>A0A2G4T9B8</accession>
<gene>
    <name evidence="1" type="ORF">RHIMIDRAFT_254377</name>
</gene>
<dbReference type="EMBL" id="KZ303842">
    <property type="protein sequence ID" value="PHZ17607.1"/>
    <property type="molecule type" value="Genomic_DNA"/>
</dbReference>
<evidence type="ECO:0008006" key="3">
    <source>
        <dbReference type="Google" id="ProtNLM"/>
    </source>
</evidence>
<reference evidence="1 2" key="1">
    <citation type="journal article" date="2016" name="Proc. Natl. Acad. Sci. U.S.A.">
        <title>Lipid metabolic changes in an early divergent fungus govern the establishment of a mutualistic symbiosis with endobacteria.</title>
        <authorList>
            <person name="Lastovetsky O.A."/>
            <person name="Gaspar M.L."/>
            <person name="Mondo S.J."/>
            <person name="LaButti K.M."/>
            <person name="Sandor L."/>
            <person name="Grigoriev I.V."/>
            <person name="Henry S.A."/>
            <person name="Pawlowska T.E."/>
        </authorList>
    </citation>
    <scope>NUCLEOTIDE SEQUENCE [LARGE SCALE GENOMIC DNA]</scope>
    <source>
        <strain evidence="1 2">ATCC 52813</strain>
    </source>
</reference>
<name>A0A2G4T9B8_RHIZD</name>
<dbReference type="AlphaFoldDB" id="A0A2G4T9B8"/>
<dbReference type="RefSeq" id="XP_023471315.1">
    <property type="nucleotide sequence ID" value="XM_023611087.1"/>
</dbReference>
<proteinExistence type="predicted"/>
<keyword evidence="2" id="KW-1185">Reference proteome</keyword>
<dbReference type="Proteomes" id="UP000242254">
    <property type="component" value="Unassembled WGS sequence"/>
</dbReference>